<feature type="domain" description="DUF2231" evidence="2">
    <location>
        <begin position="5"/>
        <end position="184"/>
    </location>
</feature>
<sequence>MSGPGKPIHPATVHFPISFLALSYGLDAAYFARPNLPSALTSLLPVDSDLTRASYYLLALGLITTVPAVVSGGQQAIALFSRQGIYEADGKTVKVKSKAVIAHAVVNDVVLALGTWIWWTKRSAAADSLASSVAGEKLGATLTGAAAYAPTNVQVLVGVLTLGLLFFGASIGGSLTYLYGVGFAPGGKTKPSEKAL</sequence>
<reference evidence="4" key="1">
    <citation type="submission" date="2017-03" db="EMBL/GenBank/DDBJ databases">
        <title>Genomes of endolithic fungi from Antarctica.</title>
        <authorList>
            <person name="Coleine C."/>
            <person name="Masonjones S."/>
            <person name="Stajich J.E."/>
        </authorList>
    </citation>
    <scope>NUCLEOTIDE SEQUENCE [LARGE SCALE GENOMIC DNA]</scope>
    <source>
        <strain evidence="4">CCFEE 5527</strain>
    </source>
</reference>
<evidence type="ECO:0000259" key="2">
    <source>
        <dbReference type="Pfam" id="PF09990"/>
    </source>
</evidence>
<dbReference type="InterPro" id="IPR019251">
    <property type="entry name" value="DUF2231_TM"/>
</dbReference>
<dbReference type="Proteomes" id="UP000192596">
    <property type="component" value="Unassembled WGS sequence"/>
</dbReference>
<dbReference type="EMBL" id="NAJO01000002">
    <property type="protein sequence ID" value="OQO14347.1"/>
    <property type="molecule type" value="Genomic_DNA"/>
</dbReference>
<keyword evidence="1" id="KW-1133">Transmembrane helix</keyword>
<evidence type="ECO:0000256" key="1">
    <source>
        <dbReference type="SAM" id="Phobius"/>
    </source>
</evidence>
<feature type="transmembrane region" description="Helical" evidence="1">
    <location>
        <begin position="12"/>
        <end position="33"/>
    </location>
</feature>
<dbReference type="AlphaFoldDB" id="A0A1V8TSQ0"/>
<gene>
    <name evidence="3" type="ORF">B0A48_01223</name>
</gene>
<dbReference type="OrthoDB" id="2580011at2759"/>
<evidence type="ECO:0000313" key="3">
    <source>
        <dbReference type="EMBL" id="OQO14347.1"/>
    </source>
</evidence>
<proteinExistence type="predicted"/>
<feature type="transmembrane region" description="Helical" evidence="1">
    <location>
        <begin position="100"/>
        <end position="119"/>
    </location>
</feature>
<keyword evidence="4" id="KW-1185">Reference proteome</keyword>
<dbReference type="Pfam" id="PF09990">
    <property type="entry name" value="DUF2231"/>
    <property type="match status" value="1"/>
</dbReference>
<comment type="caution">
    <text evidence="3">The sequence shown here is derived from an EMBL/GenBank/DDBJ whole genome shotgun (WGS) entry which is preliminary data.</text>
</comment>
<accession>A0A1V8TSQ0</accession>
<feature type="transmembrane region" description="Helical" evidence="1">
    <location>
        <begin position="155"/>
        <end position="180"/>
    </location>
</feature>
<keyword evidence="1" id="KW-0472">Membrane</keyword>
<organism evidence="3 4">
    <name type="scientific">Cryoendolithus antarcticus</name>
    <dbReference type="NCBI Taxonomy" id="1507870"/>
    <lineage>
        <taxon>Eukaryota</taxon>
        <taxon>Fungi</taxon>
        <taxon>Dikarya</taxon>
        <taxon>Ascomycota</taxon>
        <taxon>Pezizomycotina</taxon>
        <taxon>Dothideomycetes</taxon>
        <taxon>Dothideomycetidae</taxon>
        <taxon>Cladosporiales</taxon>
        <taxon>Cladosporiaceae</taxon>
        <taxon>Cryoendolithus</taxon>
    </lineage>
</organism>
<keyword evidence="1" id="KW-0812">Transmembrane</keyword>
<protein>
    <recommendedName>
        <fullName evidence="2">DUF2231 domain-containing protein</fullName>
    </recommendedName>
</protein>
<feature type="transmembrane region" description="Helical" evidence="1">
    <location>
        <begin position="53"/>
        <end position="80"/>
    </location>
</feature>
<evidence type="ECO:0000313" key="4">
    <source>
        <dbReference type="Proteomes" id="UP000192596"/>
    </source>
</evidence>
<dbReference type="InParanoid" id="A0A1V8TSQ0"/>
<name>A0A1V8TSQ0_9PEZI</name>